<evidence type="ECO:0000256" key="1">
    <source>
        <dbReference type="SAM" id="Phobius"/>
    </source>
</evidence>
<evidence type="ECO:0000313" key="3">
    <source>
        <dbReference type="Proteomes" id="UP001159915"/>
    </source>
</evidence>
<accession>A0AA42SQQ0</accession>
<dbReference type="Proteomes" id="UP001159915">
    <property type="component" value="Unassembled WGS sequence"/>
</dbReference>
<gene>
    <name evidence="2" type="ORF">N5C10_15105</name>
</gene>
<dbReference type="AlphaFoldDB" id="A0AA42SQQ0"/>
<organism evidence="2 3">
    <name type="scientific">Acinetobacter johnsonii</name>
    <dbReference type="NCBI Taxonomy" id="40214"/>
    <lineage>
        <taxon>Bacteria</taxon>
        <taxon>Pseudomonadati</taxon>
        <taxon>Pseudomonadota</taxon>
        <taxon>Gammaproteobacteria</taxon>
        <taxon>Moraxellales</taxon>
        <taxon>Moraxellaceae</taxon>
        <taxon>Acinetobacter</taxon>
    </lineage>
</organism>
<dbReference type="RefSeq" id="WP_279670857.1">
    <property type="nucleotide sequence ID" value="NZ_JAOBZW010000021.1"/>
</dbReference>
<keyword evidence="1" id="KW-0812">Transmembrane</keyword>
<feature type="transmembrane region" description="Helical" evidence="1">
    <location>
        <begin position="36"/>
        <end position="54"/>
    </location>
</feature>
<sequence>MAYVCEIVDTATQACAQWAVYSPFLPELTDEARDALILYVLKIFAGVFIIRRVIQLIQKARP</sequence>
<comment type="caution">
    <text evidence="2">The sequence shown here is derived from an EMBL/GenBank/DDBJ whole genome shotgun (WGS) entry which is preliminary data.</text>
</comment>
<dbReference type="EMBL" id="JAOCBE010000001">
    <property type="protein sequence ID" value="MDH0970505.1"/>
    <property type="molecule type" value="Genomic_DNA"/>
</dbReference>
<evidence type="ECO:0000313" key="2">
    <source>
        <dbReference type="EMBL" id="MDH0970505.1"/>
    </source>
</evidence>
<keyword evidence="1" id="KW-1133">Transmembrane helix</keyword>
<keyword evidence="1" id="KW-0472">Membrane</keyword>
<reference evidence="2" key="1">
    <citation type="submission" date="2022-09" db="EMBL/GenBank/DDBJ databases">
        <title>Intensive care unit water sources are persistently colonized with multi-drug resistant bacteria and are the site of extensive horizontal gene transfer of antibiotic resistance genes.</title>
        <authorList>
            <person name="Diorio-Toth L."/>
        </authorList>
    </citation>
    <scope>NUCLEOTIDE SEQUENCE</scope>
    <source>
        <strain evidence="2">GD03920</strain>
    </source>
</reference>
<proteinExistence type="predicted"/>
<protein>
    <submittedName>
        <fullName evidence="2">Uncharacterized protein</fullName>
    </submittedName>
</protein>
<name>A0AA42SQQ0_ACIJO</name>